<feature type="transmembrane region" description="Helical" evidence="9">
    <location>
        <begin position="138"/>
        <end position="159"/>
    </location>
</feature>
<dbReference type="RefSeq" id="WP_204697733.1">
    <property type="nucleotide sequence ID" value="NZ_JAFBEC010000006.1"/>
</dbReference>
<feature type="transmembrane region" description="Helical" evidence="9">
    <location>
        <begin position="12"/>
        <end position="29"/>
    </location>
</feature>
<feature type="transmembrane region" description="Helical" evidence="9">
    <location>
        <begin position="388"/>
        <end position="416"/>
    </location>
</feature>
<dbReference type="EMBL" id="JAFBEC010000006">
    <property type="protein sequence ID" value="MBM7633164.1"/>
    <property type="molecule type" value="Genomic_DNA"/>
</dbReference>
<keyword evidence="7 9" id="KW-0472">Membrane</keyword>
<dbReference type="NCBIfam" id="TIGR00842">
    <property type="entry name" value="bcct"/>
    <property type="match status" value="1"/>
</dbReference>
<evidence type="ECO:0000256" key="9">
    <source>
        <dbReference type="SAM" id="Phobius"/>
    </source>
</evidence>
<dbReference type="PROSITE" id="PS01303">
    <property type="entry name" value="BCCT"/>
    <property type="match status" value="1"/>
</dbReference>
<feature type="transmembrane region" description="Helical" evidence="9">
    <location>
        <begin position="461"/>
        <end position="485"/>
    </location>
</feature>
<reference evidence="10 11" key="1">
    <citation type="submission" date="2021-01" db="EMBL/GenBank/DDBJ databases">
        <title>Genomic Encyclopedia of Type Strains, Phase IV (KMG-IV): sequencing the most valuable type-strain genomes for metagenomic binning, comparative biology and taxonomic classification.</title>
        <authorList>
            <person name="Goeker M."/>
        </authorList>
    </citation>
    <scope>NUCLEOTIDE SEQUENCE [LARGE SCALE GENOMIC DNA]</scope>
    <source>
        <strain evidence="10 11">DSM 25540</strain>
    </source>
</reference>
<dbReference type="PANTHER" id="PTHR30047:SF7">
    <property type="entry name" value="HIGH-AFFINITY CHOLINE TRANSPORT PROTEIN"/>
    <property type="match status" value="1"/>
</dbReference>
<organism evidence="10 11">
    <name type="scientific">Geomicrobium sediminis</name>
    <dbReference type="NCBI Taxonomy" id="1347788"/>
    <lineage>
        <taxon>Bacteria</taxon>
        <taxon>Bacillati</taxon>
        <taxon>Bacillota</taxon>
        <taxon>Bacilli</taxon>
        <taxon>Bacillales</taxon>
        <taxon>Geomicrobium</taxon>
    </lineage>
</organism>
<sequence>MKTAHGRIQPVFYWAVGALLVVILAAVLLPTQLEQITATVQQFISSTFGWYYLIAVTLFALVCLFIIISPYGKIKLGKDDDKPEYGYLTWFAMLFSAGMGIGLVFFGAAEPMSHFAINSPTVEEGTIEAARESMRFVFFHYGIHAWGIYAIIAVCLAYFNFRKGKPGLISATLSPLMNTDGLKGKFIDGFGLVATVTGIVTSLGFGAVQMNGGISFLFDLPINFSIQTIIIVIVTVLFLTSAMTGLNKGIRILSNFNMILALILLIFIATFGSTMFSLNLFTNTLGTYLQTLPELSFRIAPGSPDAREWINDWTIFYWAWWIAWSPYVGTFIARVSRGRTLREFTIAVLIVPSIVGFIWFSFVGGTAMSLELNEVINLSALTNEEMMFGMLSTMPISTITSIVTIVLVAVFFITSADSATFVLGMHSTNGSNNPPNGIKFVWGAVLSVTAIALLYSGGLQAVQNVMIIAAFPFSIILLMMVFSLIKSLRSERSQFSKNQPQLVVRKQSTKNDEDDPSATDKD</sequence>
<comment type="subcellular location">
    <subcellularLocation>
        <location evidence="1">Cell membrane</location>
        <topology evidence="1">Multi-pass membrane protein</topology>
    </subcellularLocation>
</comment>
<dbReference type="InterPro" id="IPR000060">
    <property type="entry name" value="BCCT_transptr"/>
</dbReference>
<dbReference type="Proteomes" id="UP000741863">
    <property type="component" value="Unassembled WGS sequence"/>
</dbReference>
<feature type="transmembrane region" description="Helical" evidence="9">
    <location>
        <begin position="437"/>
        <end position="455"/>
    </location>
</feature>
<proteinExistence type="inferred from homology"/>
<feature type="compositionally biased region" description="Acidic residues" evidence="8">
    <location>
        <begin position="512"/>
        <end position="522"/>
    </location>
</feature>
<keyword evidence="11" id="KW-1185">Reference proteome</keyword>
<evidence type="ECO:0000256" key="5">
    <source>
        <dbReference type="ARBA" id="ARBA00022692"/>
    </source>
</evidence>
<evidence type="ECO:0000256" key="1">
    <source>
        <dbReference type="ARBA" id="ARBA00004651"/>
    </source>
</evidence>
<keyword evidence="3" id="KW-0813">Transport</keyword>
<gene>
    <name evidence="10" type="ORF">JOD17_002258</name>
</gene>
<feature type="transmembrane region" description="Helical" evidence="9">
    <location>
        <begin position="258"/>
        <end position="281"/>
    </location>
</feature>
<evidence type="ECO:0000256" key="2">
    <source>
        <dbReference type="ARBA" id="ARBA00005658"/>
    </source>
</evidence>
<evidence type="ECO:0000256" key="4">
    <source>
        <dbReference type="ARBA" id="ARBA00022475"/>
    </source>
</evidence>
<feature type="transmembrane region" description="Helical" evidence="9">
    <location>
        <begin position="49"/>
        <end position="68"/>
    </location>
</feature>
<feature type="transmembrane region" description="Helical" evidence="9">
    <location>
        <begin position="88"/>
        <end position="109"/>
    </location>
</feature>
<keyword evidence="5 9" id="KW-0812">Transmembrane</keyword>
<keyword evidence="6 9" id="KW-1133">Transmembrane helix</keyword>
<feature type="transmembrane region" description="Helical" evidence="9">
    <location>
        <begin position="315"/>
        <end position="333"/>
    </location>
</feature>
<evidence type="ECO:0000313" key="10">
    <source>
        <dbReference type="EMBL" id="MBM7633164.1"/>
    </source>
</evidence>
<evidence type="ECO:0000256" key="7">
    <source>
        <dbReference type="ARBA" id="ARBA00023136"/>
    </source>
</evidence>
<name>A0ABS2PCX2_9BACL</name>
<comment type="similarity">
    <text evidence="2">Belongs to the BCCT transporter (TC 2.A.15) family.</text>
</comment>
<feature type="transmembrane region" description="Helical" evidence="9">
    <location>
        <begin position="345"/>
        <end position="368"/>
    </location>
</feature>
<evidence type="ECO:0000256" key="3">
    <source>
        <dbReference type="ARBA" id="ARBA00022448"/>
    </source>
</evidence>
<evidence type="ECO:0000256" key="8">
    <source>
        <dbReference type="SAM" id="MobiDB-lite"/>
    </source>
</evidence>
<accession>A0ABS2PCX2</accession>
<dbReference type="PANTHER" id="PTHR30047">
    <property type="entry name" value="HIGH-AFFINITY CHOLINE TRANSPORT PROTEIN-RELATED"/>
    <property type="match status" value="1"/>
</dbReference>
<evidence type="ECO:0000313" key="11">
    <source>
        <dbReference type="Proteomes" id="UP000741863"/>
    </source>
</evidence>
<feature type="transmembrane region" description="Helical" evidence="9">
    <location>
        <begin position="186"/>
        <end position="206"/>
    </location>
</feature>
<dbReference type="InterPro" id="IPR018093">
    <property type="entry name" value="BCCT_CS"/>
</dbReference>
<keyword evidence="4" id="KW-1003">Cell membrane</keyword>
<comment type="caution">
    <text evidence="10">The sequence shown here is derived from an EMBL/GenBank/DDBJ whole genome shotgun (WGS) entry which is preliminary data.</text>
</comment>
<dbReference type="Pfam" id="PF02028">
    <property type="entry name" value="BCCT"/>
    <property type="match status" value="1"/>
</dbReference>
<protein>
    <submittedName>
        <fullName evidence="10">Glycine betaine transporter</fullName>
    </submittedName>
</protein>
<feature type="transmembrane region" description="Helical" evidence="9">
    <location>
        <begin position="226"/>
        <end position="246"/>
    </location>
</feature>
<feature type="region of interest" description="Disordered" evidence="8">
    <location>
        <begin position="495"/>
        <end position="522"/>
    </location>
</feature>
<evidence type="ECO:0000256" key="6">
    <source>
        <dbReference type="ARBA" id="ARBA00022989"/>
    </source>
</evidence>